<name>A0AAW1RVZ4_9CHLO</name>
<dbReference type="PANTHER" id="PTHR15599">
    <property type="entry name" value="RTDR1"/>
    <property type="match status" value="1"/>
</dbReference>
<dbReference type="Gene3D" id="1.25.10.10">
    <property type="entry name" value="Leucine-rich Repeat Variant"/>
    <property type="match status" value="2"/>
</dbReference>
<dbReference type="AlphaFoldDB" id="A0AAW1RVZ4"/>
<evidence type="ECO:0000313" key="1">
    <source>
        <dbReference type="EMBL" id="KAK9837497.1"/>
    </source>
</evidence>
<dbReference type="InterPro" id="IPR042856">
    <property type="entry name" value="RSP14"/>
</dbReference>
<dbReference type="InterPro" id="IPR016024">
    <property type="entry name" value="ARM-type_fold"/>
</dbReference>
<keyword evidence="2" id="KW-1185">Reference proteome</keyword>
<dbReference type="Proteomes" id="UP001445335">
    <property type="component" value="Unassembled WGS sequence"/>
</dbReference>
<protein>
    <recommendedName>
        <fullName evidence="3">Armadillo repeat-containing protein 8</fullName>
    </recommendedName>
</protein>
<sequence length="368" mass="36942">MAEVPSAFGRRALPQLVQQIEAFMQEGSAALAATLRTFAALVASQEAKCEAVSLGAPALLVQLLKISETRASSAELANPTVTTLVYTALRRLAAVPAGRAALVRAGGVGALAAELRDGPARGAAVNCMEAMSNHPDGAAALLAPAHGIVAALARSMCTAAGCGELACLGNLLAADRGVEDALAAGLPAILVELAEKMLLLPASGGVGKKGCEANELLACALCLQHICRLPAGQRAVQAAGGIACLCCIDASGSGKLAQSAASSLRAIAIGAEGKEAFGAGAGQALARLLCGPDAGAASAAAIALRNAAEHPRVRHALAELLASVPAAHKAACRQDLPELPAEWRYAVRAPPRVPLPVFASRDLGDLHS</sequence>
<gene>
    <name evidence="1" type="ORF">WJX81_006935</name>
</gene>
<proteinExistence type="predicted"/>
<organism evidence="1 2">
    <name type="scientific">Elliptochloris bilobata</name>
    <dbReference type="NCBI Taxonomy" id="381761"/>
    <lineage>
        <taxon>Eukaryota</taxon>
        <taxon>Viridiplantae</taxon>
        <taxon>Chlorophyta</taxon>
        <taxon>core chlorophytes</taxon>
        <taxon>Trebouxiophyceae</taxon>
        <taxon>Trebouxiophyceae incertae sedis</taxon>
        <taxon>Elliptochloris clade</taxon>
        <taxon>Elliptochloris</taxon>
    </lineage>
</organism>
<dbReference type="SUPFAM" id="SSF48371">
    <property type="entry name" value="ARM repeat"/>
    <property type="match status" value="1"/>
</dbReference>
<accession>A0AAW1RVZ4</accession>
<evidence type="ECO:0000313" key="2">
    <source>
        <dbReference type="Proteomes" id="UP001445335"/>
    </source>
</evidence>
<dbReference type="PANTHER" id="PTHR15599:SF4">
    <property type="entry name" value="ARM REPEAT SUPERFAMILY PROTEIN"/>
    <property type="match status" value="1"/>
</dbReference>
<evidence type="ECO:0008006" key="3">
    <source>
        <dbReference type="Google" id="ProtNLM"/>
    </source>
</evidence>
<dbReference type="EMBL" id="JALJOU010000021">
    <property type="protein sequence ID" value="KAK9837497.1"/>
    <property type="molecule type" value="Genomic_DNA"/>
</dbReference>
<dbReference type="InterPro" id="IPR011989">
    <property type="entry name" value="ARM-like"/>
</dbReference>
<reference evidence="1 2" key="1">
    <citation type="journal article" date="2024" name="Nat. Commun.">
        <title>Phylogenomics reveals the evolutionary origins of lichenization in chlorophyte algae.</title>
        <authorList>
            <person name="Puginier C."/>
            <person name="Libourel C."/>
            <person name="Otte J."/>
            <person name="Skaloud P."/>
            <person name="Haon M."/>
            <person name="Grisel S."/>
            <person name="Petersen M."/>
            <person name="Berrin J.G."/>
            <person name="Delaux P.M."/>
            <person name="Dal Grande F."/>
            <person name="Keller J."/>
        </authorList>
    </citation>
    <scope>NUCLEOTIDE SEQUENCE [LARGE SCALE GENOMIC DNA]</scope>
    <source>
        <strain evidence="1 2">SAG 245.80</strain>
    </source>
</reference>
<comment type="caution">
    <text evidence="1">The sequence shown here is derived from an EMBL/GenBank/DDBJ whole genome shotgun (WGS) entry which is preliminary data.</text>
</comment>